<feature type="transmembrane region" description="Helical" evidence="9">
    <location>
        <begin position="326"/>
        <end position="344"/>
    </location>
</feature>
<reference evidence="10 11" key="1">
    <citation type="submission" date="2019-11" db="EMBL/GenBank/DDBJ databases">
        <title>Whole-genome sequence of Rhodoplanes serenus DSM 18633, type strain.</title>
        <authorList>
            <person name="Kyndt J.A."/>
            <person name="Meyer T.E."/>
        </authorList>
    </citation>
    <scope>NUCLEOTIDE SEQUENCE [LARGE SCALE GENOMIC DNA]</scope>
    <source>
        <strain evidence="10 11">DSM 18633</strain>
    </source>
</reference>
<dbReference type="Proteomes" id="UP000438991">
    <property type="component" value="Unassembled WGS sequence"/>
</dbReference>
<dbReference type="AlphaFoldDB" id="A0A9X5ATI9"/>
<evidence type="ECO:0000256" key="5">
    <source>
        <dbReference type="ARBA" id="ARBA00022692"/>
    </source>
</evidence>
<feature type="region of interest" description="Disordered" evidence="8">
    <location>
        <begin position="382"/>
        <end position="412"/>
    </location>
</feature>
<evidence type="ECO:0000256" key="8">
    <source>
        <dbReference type="SAM" id="MobiDB-lite"/>
    </source>
</evidence>
<feature type="transmembrane region" description="Helical" evidence="9">
    <location>
        <begin position="269"/>
        <end position="289"/>
    </location>
</feature>
<accession>A0A9X5ATI9</accession>
<dbReference type="RefSeq" id="WP_155481080.1">
    <property type="nucleotide sequence ID" value="NZ_WNKV01000019.1"/>
</dbReference>
<dbReference type="GO" id="GO:0005886">
    <property type="term" value="C:plasma membrane"/>
    <property type="evidence" value="ECO:0007669"/>
    <property type="project" value="UniProtKB-SubCell"/>
</dbReference>
<feature type="transmembrane region" description="Helical" evidence="9">
    <location>
        <begin position="61"/>
        <end position="78"/>
    </location>
</feature>
<evidence type="ECO:0000256" key="6">
    <source>
        <dbReference type="ARBA" id="ARBA00022989"/>
    </source>
</evidence>
<keyword evidence="6 9" id="KW-1133">Transmembrane helix</keyword>
<keyword evidence="7 9" id="KW-0472">Membrane</keyword>
<keyword evidence="3" id="KW-0813">Transport</keyword>
<name>A0A9X5ATI9_9BRAD</name>
<feature type="transmembrane region" description="Helical" evidence="9">
    <location>
        <begin position="350"/>
        <end position="369"/>
    </location>
</feature>
<evidence type="ECO:0000256" key="1">
    <source>
        <dbReference type="ARBA" id="ARBA00004651"/>
    </source>
</evidence>
<comment type="similarity">
    <text evidence="2">Belongs to the autoinducer-2 exporter (AI-2E) (TC 2.A.86) family.</text>
</comment>
<keyword evidence="4" id="KW-1003">Cell membrane</keyword>
<comment type="caution">
    <text evidence="10">The sequence shown here is derived from an EMBL/GenBank/DDBJ whole genome shotgun (WGS) entry which is preliminary data.</text>
</comment>
<evidence type="ECO:0000256" key="7">
    <source>
        <dbReference type="ARBA" id="ARBA00023136"/>
    </source>
</evidence>
<feature type="region of interest" description="Disordered" evidence="8">
    <location>
        <begin position="1"/>
        <end position="21"/>
    </location>
</feature>
<feature type="compositionally biased region" description="Low complexity" evidence="8">
    <location>
        <begin position="395"/>
        <end position="404"/>
    </location>
</feature>
<evidence type="ECO:0000256" key="4">
    <source>
        <dbReference type="ARBA" id="ARBA00022475"/>
    </source>
</evidence>
<gene>
    <name evidence="10" type="ORF">GJ689_20895</name>
</gene>
<sequence>MTTPGDPSDASGALTDAARRDGTGDPLAVRLASTTSLIERMTAIAAFVGLLVGTAMVVRPFVTGILFGGILAIATWPLREALVRHGRSTALAATLLLLAAIATIGMPAVFLAPGLAERLVRGLQQAQTYFAGMPEPPAWLAKIPFIEQPLRQLWVDLADPTSVVQEVWKTYSGEVQRALVEIARAFAEGIFQLLVSLAVATLFWLRGDVLARMMQEIAVRLGGATAGAALDSAADSVRGVAYGIVGTAAVQAGVMTFGLLLAGVPAAGVLGFVTMLIALSQFGILLVIIWGGAAWWLFGLGQTGWAIFIVVWGVMVSTVDNVIRPWLVSFGAALPLTLIFFGVLGGFLAFGFLGLFIGPTLLGVFFNMLDAWRRAAVPAPAATALPPSAPPPAASSPERASGSRTRPTPPVE</sequence>
<dbReference type="InterPro" id="IPR002549">
    <property type="entry name" value="AI-2E-like"/>
</dbReference>
<dbReference type="PANTHER" id="PTHR21716:SF67">
    <property type="entry name" value="TRANSPORT PROTEIN YDIK-RELATED"/>
    <property type="match status" value="1"/>
</dbReference>
<evidence type="ECO:0000256" key="9">
    <source>
        <dbReference type="SAM" id="Phobius"/>
    </source>
</evidence>
<dbReference type="EMBL" id="WNKV01000019">
    <property type="protein sequence ID" value="MTW18662.1"/>
    <property type="molecule type" value="Genomic_DNA"/>
</dbReference>
<comment type="subcellular location">
    <subcellularLocation>
        <location evidence="1">Cell membrane</location>
        <topology evidence="1">Multi-pass membrane protein</topology>
    </subcellularLocation>
</comment>
<organism evidence="10 11">
    <name type="scientific">Rhodoplanes serenus</name>
    <dbReference type="NCBI Taxonomy" id="200615"/>
    <lineage>
        <taxon>Bacteria</taxon>
        <taxon>Pseudomonadati</taxon>
        <taxon>Pseudomonadota</taxon>
        <taxon>Alphaproteobacteria</taxon>
        <taxon>Hyphomicrobiales</taxon>
        <taxon>Nitrobacteraceae</taxon>
        <taxon>Rhodoplanes</taxon>
    </lineage>
</organism>
<keyword evidence="5 9" id="KW-0812">Transmembrane</keyword>
<feature type="transmembrane region" description="Helical" evidence="9">
    <location>
        <begin position="240"/>
        <end position="262"/>
    </location>
</feature>
<feature type="transmembrane region" description="Helical" evidence="9">
    <location>
        <begin position="295"/>
        <end position="314"/>
    </location>
</feature>
<evidence type="ECO:0000256" key="2">
    <source>
        <dbReference type="ARBA" id="ARBA00009773"/>
    </source>
</evidence>
<dbReference type="PANTHER" id="PTHR21716">
    <property type="entry name" value="TRANSMEMBRANE PROTEIN"/>
    <property type="match status" value="1"/>
</dbReference>
<dbReference type="Pfam" id="PF01594">
    <property type="entry name" value="AI-2E_transport"/>
    <property type="match status" value="1"/>
</dbReference>
<evidence type="ECO:0000313" key="10">
    <source>
        <dbReference type="EMBL" id="MTW18662.1"/>
    </source>
</evidence>
<feature type="transmembrane region" description="Helical" evidence="9">
    <location>
        <begin position="185"/>
        <end position="205"/>
    </location>
</feature>
<feature type="transmembrane region" description="Helical" evidence="9">
    <location>
        <begin position="90"/>
        <end position="112"/>
    </location>
</feature>
<protein>
    <submittedName>
        <fullName evidence="10">AI-2E family transporter</fullName>
    </submittedName>
</protein>
<evidence type="ECO:0000313" key="11">
    <source>
        <dbReference type="Proteomes" id="UP000438991"/>
    </source>
</evidence>
<evidence type="ECO:0000256" key="3">
    <source>
        <dbReference type="ARBA" id="ARBA00022448"/>
    </source>
</evidence>
<proteinExistence type="inferred from homology"/>